<dbReference type="EC" id="1.13.11.15" evidence="2"/>
<dbReference type="SUPFAM" id="SSF53213">
    <property type="entry name" value="LigB-like"/>
    <property type="match status" value="1"/>
</dbReference>
<protein>
    <submittedName>
        <fullName evidence="2">3,4-dihydroxyphenylacetate 2,3-dioxygenase</fullName>
        <ecNumber evidence="2">1.13.11.15</ecNumber>
    </submittedName>
</protein>
<dbReference type="GO" id="GO:0008687">
    <property type="term" value="F:3,4-dihydroxyphenylacetate 2,3-dioxygenase activity"/>
    <property type="evidence" value="ECO:0007669"/>
    <property type="project" value="UniProtKB-EC"/>
</dbReference>
<feature type="domain" description="Extradiol ring-cleavage dioxygenase class III enzyme subunit B" evidence="1">
    <location>
        <begin position="2"/>
        <end position="81"/>
    </location>
</feature>
<reference evidence="2 3" key="1">
    <citation type="submission" date="2018-06" db="EMBL/GenBank/DDBJ databases">
        <authorList>
            <consortium name="Pathogen Informatics"/>
            <person name="Doyle S."/>
        </authorList>
    </citation>
    <scope>NUCLEOTIDE SEQUENCE [LARGE SCALE GENOMIC DNA]</scope>
    <source>
        <strain evidence="2 3">NCTC7295</strain>
    </source>
</reference>
<dbReference type="EMBL" id="UGWZ01000001">
    <property type="protein sequence ID" value="SUG15800.1"/>
    <property type="molecule type" value="Genomic_DNA"/>
</dbReference>
<dbReference type="AlphaFoldDB" id="A0A379S6S2"/>
<evidence type="ECO:0000313" key="3">
    <source>
        <dbReference type="Proteomes" id="UP000254124"/>
    </source>
</evidence>
<keyword evidence="2" id="KW-0560">Oxidoreductase</keyword>
<dbReference type="InterPro" id="IPR004183">
    <property type="entry name" value="Xdiol_dOase_suB"/>
</dbReference>
<dbReference type="GO" id="GO:0008198">
    <property type="term" value="F:ferrous iron binding"/>
    <property type="evidence" value="ECO:0007669"/>
    <property type="project" value="InterPro"/>
</dbReference>
<dbReference type="Pfam" id="PF02900">
    <property type="entry name" value="LigB"/>
    <property type="match status" value="1"/>
</dbReference>
<evidence type="ECO:0000259" key="1">
    <source>
        <dbReference type="Pfam" id="PF02900"/>
    </source>
</evidence>
<proteinExistence type="predicted"/>
<gene>
    <name evidence="2" type="primary">hpcB_2</name>
    <name evidence="2" type="ORF">NCTC7295_03487</name>
</gene>
<sequence>MVSISAFCTVHDFADSRKLGEAIIKAIEKYDGTVAVFASGSLSHRFIDDQRAEEGMNSYTREFDHQMDERVVKLWREGNSRSSAPCCRSTPTTATAKATCMTR</sequence>
<dbReference type="Proteomes" id="UP000254124">
    <property type="component" value="Unassembled WGS sequence"/>
</dbReference>
<name>A0A379S6S2_SALER</name>
<evidence type="ECO:0000313" key="2">
    <source>
        <dbReference type="EMBL" id="SUG15800.1"/>
    </source>
</evidence>
<keyword evidence="2" id="KW-0223">Dioxygenase</keyword>
<accession>A0A379S6S2</accession>
<organism evidence="2 3">
    <name type="scientific">Salmonella enterica subsp. arizonae</name>
    <dbReference type="NCBI Taxonomy" id="59203"/>
    <lineage>
        <taxon>Bacteria</taxon>
        <taxon>Pseudomonadati</taxon>
        <taxon>Pseudomonadota</taxon>
        <taxon>Gammaproteobacteria</taxon>
        <taxon>Enterobacterales</taxon>
        <taxon>Enterobacteriaceae</taxon>
        <taxon>Salmonella</taxon>
    </lineage>
</organism>
<dbReference type="Gene3D" id="3.40.830.10">
    <property type="entry name" value="LigB-like"/>
    <property type="match status" value="1"/>
</dbReference>